<keyword evidence="2" id="KW-0732">Signal</keyword>
<protein>
    <submittedName>
        <fullName evidence="5">Inhibitor_I29 domain-containing protein</fullName>
    </submittedName>
</protein>
<dbReference type="Proteomes" id="UP000046395">
    <property type="component" value="Unassembled WGS sequence"/>
</dbReference>
<dbReference type="AlphaFoldDB" id="A0A5S6QX91"/>
<proteinExistence type="predicted"/>
<feature type="region of interest" description="Disordered" evidence="1">
    <location>
        <begin position="135"/>
        <end position="170"/>
    </location>
</feature>
<sequence>MIDNIAVAVFYGAILVVASATTNETQSSEHADVNIEDETELERALLLAFNSTRIAQLINANNEQQKNDWKLFIQAMAQFKRWYNTADELEERFKIFQSNMRLGEKLKENDLTSATYGVTKFFDMTPEEFLAMRGISSPLSNTPPRLQKQPKPSHHNYQEQTMNPDSTKKDKKKIRTFMHLF</sequence>
<accession>A0A5S6QX91</accession>
<dbReference type="SMART" id="SM00848">
    <property type="entry name" value="Inhibitor_I29"/>
    <property type="match status" value="1"/>
</dbReference>
<reference evidence="5" key="1">
    <citation type="submission" date="2019-12" db="UniProtKB">
        <authorList>
            <consortium name="WormBaseParasite"/>
        </authorList>
    </citation>
    <scope>IDENTIFICATION</scope>
</reference>
<feature type="chain" id="PRO_5024281167" evidence="2">
    <location>
        <begin position="21"/>
        <end position="181"/>
    </location>
</feature>
<dbReference type="Gene3D" id="1.10.287.2250">
    <property type="match status" value="1"/>
</dbReference>
<evidence type="ECO:0000313" key="5">
    <source>
        <dbReference type="WBParaSite" id="TMUE_3000011512.1"/>
    </source>
</evidence>
<evidence type="ECO:0000256" key="1">
    <source>
        <dbReference type="SAM" id="MobiDB-lite"/>
    </source>
</evidence>
<evidence type="ECO:0000313" key="4">
    <source>
        <dbReference type="Proteomes" id="UP000046395"/>
    </source>
</evidence>
<dbReference type="InterPro" id="IPR038765">
    <property type="entry name" value="Papain-like_cys_pep_sf"/>
</dbReference>
<dbReference type="Pfam" id="PF08246">
    <property type="entry name" value="Inhibitor_I29"/>
    <property type="match status" value="1"/>
</dbReference>
<evidence type="ECO:0000259" key="3">
    <source>
        <dbReference type="SMART" id="SM00848"/>
    </source>
</evidence>
<dbReference type="SUPFAM" id="SSF54001">
    <property type="entry name" value="Cysteine proteinases"/>
    <property type="match status" value="1"/>
</dbReference>
<dbReference type="InterPro" id="IPR013201">
    <property type="entry name" value="Prot_inhib_I29"/>
</dbReference>
<evidence type="ECO:0000256" key="2">
    <source>
        <dbReference type="SAM" id="SignalP"/>
    </source>
</evidence>
<organism evidence="4 5">
    <name type="scientific">Trichuris muris</name>
    <name type="common">Mouse whipworm</name>
    <dbReference type="NCBI Taxonomy" id="70415"/>
    <lineage>
        <taxon>Eukaryota</taxon>
        <taxon>Metazoa</taxon>
        <taxon>Ecdysozoa</taxon>
        <taxon>Nematoda</taxon>
        <taxon>Enoplea</taxon>
        <taxon>Dorylaimia</taxon>
        <taxon>Trichinellida</taxon>
        <taxon>Trichuridae</taxon>
        <taxon>Trichuris</taxon>
    </lineage>
</organism>
<dbReference type="STRING" id="70415.A0A5S6QX91"/>
<dbReference type="WBParaSite" id="TMUE_3000011512.1">
    <property type="protein sequence ID" value="TMUE_3000011512.1"/>
    <property type="gene ID" value="WBGene00291178"/>
</dbReference>
<name>A0A5S6QX91_TRIMR</name>
<feature type="signal peptide" evidence="2">
    <location>
        <begin position="1"/>
        <end position="20"/>
    </location>
</feature>
<keyword evidence="4" id="KW-1185">Reference proteome</keyword>
<feature type="domain" description="Cathepsin propeptide inhibitor" evidence="3">
    <location>
        <begin position="72"/>
        <end position="129"/>
    </location>
</feature>